<proteinExistence type="predicted"/>
<evidence type="ECO:0008006" key="14">
    <source>
        <dbReference type="Google" id="ProtNLM"/>
    </source>
</evidence>
<evidence type="ECO:0000259" key="10">
    <source>
        <dbReference type="PROSITE" id="PS51898"/>
    </source>
</evidence>
<evidence type="ECO:0000259" key="11">
    <source>
        <dbReference type="PROSITE" id="PS51900"/>
    </source>
</evidence>
<evidence type="ECO:0000256" key="4">
    <source>
        <dbReference type="ARBA" id="ARBA00022829"/>
    </source>
</evidence>
<dbReference type="Pfam" id="PF13495">
    <property type="entry name" value="Phage_int_SAM_4"/>
    <property type="match status" value="1"/>
</dbReference>
<dbReference type="InterPro" id="IPR010998">
    <property type="entry name" value="Integrase_recombinase_N"/>
</dbReference>
<dbReference type="PROSITE" id="PS51898">
    <property type="entry name" value="TYR_RECOMBINASE"/>
    <property type="match status" value="1"/>
</dbReference>
<organism evidence="12 13">
    <name type="scientific">Ornatilinea apprima</name>
    <dbReference type="NCBI Taxonomy" id="1134406"/>
    <lineage>
        <taxon>Bacteria</taxon>
        <taxon>Bacillati</taxon>
        <taxon>Chloroflexota</taxon>
        <taxon>Anaerolineae</taxon>
        <taxon>Anaerolineales</taxon>
        <taxon>Anaerolineaceae</taxon>
        <taxon>Ornatilinea</taxon>
    </lineage>
</organism>
<dbReference type="AlphaFoldDB" id="A0A0P6X349"/>
<dbReference type="GO" id="GO:0051301">
    <property type="term" value="P:cell division"/>
    <property type="evidence" value="ECO:0007669"/>
    <property type="project" value="UniProtKB-KW"/>
</dbReference>
<dbReference type="PROSITE" id="PS51900">
    <property type="entry name" value="CB"/>
    <property type="match status" value="1"/>
</dbReference>
<dbReference type="InterPro" id="IPR050090">
    <property type="entry name" value="Tyrosine_recombinase_XerCD"/>
</dbReference>
<dbReference type="Gene3D" id="1.10.443.10">
    <property type="entry name" value="Intergrase catalytic core"/>
    <property type="match status" value="1"/>
</dbReference>
<keyword evidence="13" id="KW-1185">Reference proteome</keyword>
<evidence type="ECO:0000256" key="2">
    <source>
        <dbReference type="ARBA" id="ARBA00022490"/>
    </source>
</evidence>
<dbReference type="PATRIC" id="fig|1134406.4.peg.1285"/>
<dbReference type="STRING" id="1134406.ADN00_12945"/>
<sequence>MPHVYEPFREYLIQLGRSERTIAGYLIDINTFACWFEQTNGYSLTPDNLTPTDVREYRQFLLNVRKAKASTINRHLAVLRAYGLWAKTCSGIPYNPVEGIKSIAQQKHAPKWLDRREQAAVLREAERHVQTARTEPAKRQAIRDHCILVTLLNTGLRVSELIDLELSDITMTDRKGELLVRAGKGTKQRVIPLNNTARKALKAWLDVRPESTLQKVFTTQRGAITSRAVQTLLADIGERARIQKMTPHMARHTFAKNLVNSGVTLEKVAMLLGHTSLDTTMVYTTPGMSDLDQAVRVLDG</sequence>
<dbReference type="GO" id="GO:0015074">
    <property type="term" value="P:DNA integration"/>
    <property type="evidence" value="ECO:0007669"/>
    <property type="project" value="UniProtKB-KW"/>
</dbReference>
<dbReference type="GO" id="GO:0005737">
    <property type="term" value="C:cytoplasm"/>
    <property type="evidence" value="ECO:0007669"/>
    <property type="project" value="UniProtKB-SubCell"/>
</dbReference>
<dbReference type="PANTHER" id="PTHR30349:SF77">
    <property type="entry name" value="TYROSINE RECOMBINASE XERC"/>
    <property type="match status" value="1"/>
</dbReference>
<evidence type="ECO:0000256" key="1">
    <source>
        <dbReference type="ARBA" id="ARBA00004496"/>
    </source>
</evidence>
<evidence type="ECO:0000313" key="12">
    <source>
        <dbReference type="EMBL" id="KPL75543.1"/>
    </source>
</evidence>
<comment type="subcellular location">
    <subcellularLocation>
        <location evidence="1">Cytoplasm</location>
    </subcellularLocation>
</comment>
<dbReference type="InterPro" id="IPR002104">
    <property type="entry name" value="Integrase_catalytic"/>
</dbReference>
<keyword evidence="4" id="KW-0159">Chromosome partition</keyword>
<evidence type="ECO:0000256" key="7">
    <source>
        <dbReference type="ARBA" id="ARBA00023172"/>
    </source>
</evidence>
<keyword evidence="8" id="KW-0131">Cell cycle</keyword>
<evidence type="ECO:0000256" key="6">
    <source>
        <dbReference type="ARBA" id="ARBA00023125"/>
    </source>
</evidence>
<dbReference type="InterPro" id="IPR004107">
    <property type="entry name" value="Integrase_SAM-like_N"/>
</dbReference>
<dbReference type="PANTHER" id="PTHR30349">
    <property type="entry name" value="PHAGE INTEGRASE-RELATED"/>
    <property type="match status" value="1"/>
</dbReference>
<dbReference type="SUPFAM" id="SSF56349">
    <property type="entry name" value="DNA breaking-rejoining enzymes"/>
    <property type="match status" value="1"/>
</dbReference>
<protein>
    <recommendedName>
        <fullName evidence="14">Integrase</fullName>
    </recommendedName>
</protein>
<dbReference type="GO" id="GO:0007059">
    <property type="term" value="P:chromosome segregation"/>
    <property type="evidence" value="ECO:0007669"/>
    <property type="project" value="UniProtKB-KW"/>
</dbReference>
<dbReference type="InterPro" id="IPR013762">
    <property type="entry name" value="Integrase-like_cat_sf"/>
</dbReference>
<dbReference type="GO" id="GO:0003677">
    <property type="term" value="F:DNA binding"/>
    <property type="evidence" value="ECO:0007669"/>
    <property type="project" value="UniProtKB-UniRule"/>
</dbReference>
<dbReference type="Pfam" id="PF00589">
    <property type="entry name" value="Phage_integrase"/>
    <property type="match status" value="1"/>
</dbReference>
<evidence type="ECO:0000256" key="3">
    <source>
        <dbReference type="ARBA" id="ARBA00022618"/>
    </source>
</evidence>
<evidence type="ECO:0000256" key="9">
    <source>
        <dbReference type="PROSITE-ProRule" id="PRU01248"/>
    </source>
</evidence>
<evidence type="ECO:0000313" key="13">
    <source>
        <dbReference type="Proteomes" id="UP000050417"/>
    </source>
</evidence>
<evidence type="ECO:0000256" key="5">
    <source>
        <dbReference type="ARBA" id="ARBA00022908"/>
    </source>
</evidence>
<dbReference type="Proteomes" id="UP000050417">
    <property type="component" value="Unassembled WGS sequence"/>
</dbReference>
<accession>A0A0P6X349</accession>
<dbReference type="Gene3D" id="1.10.150.130">
    <property type="match status" value="1"/>
</dbReference>
<dbReference type="RefSeq" id="WP_075063439.1">
    <property type="nucleotide sequence ID" value="NZ_LGCL01000027.1"/>
</dbReference>
<evidence type="ECO:0000256" key="8">
    <source>
        <dbReference type="ARBA" id="ARBA00023306"/>
    </source>
</evidence>
<dbReference type="InterPro" id="IPR011010">
    <property type="entry name" value="DNA_brk_join_enz"/>
</dbReference>
<feature type="domain" description="Tyr recombinase" evidence="10">
    <location>
        <begin position="108"/>
        <end position="296"/>
    </location>
</feature>
<dbReference type="GO" id="GO:0006310">
    <property type="term" value="P:DNA recombination"/>
    <property type="evidence" value="ECO:0007669"/>
    <property type="project" value="UniProtKB-KW"/>
</dbReference>
<keyword evidence="3" id="KW-0132">Cell division</keyword>
<keyword evidence="5" id="KW-0229">DNA integration</keyword>
<dbReference type="OrthoDB" id="158022at2"/>
<dbReference type="InterPro" id="IPR044068">
    <property type="entry name" value="CB"/>
</dbReference>
<feature type="domain" description="Core-binding (CB)" evidence="11">
    <location>
        <begin position="1"/>
        <end position="87"/>
    </location>
</feature>
<keyword evidence="2" id="KW-0963">Cytoplasm</keyword>
<reference evidence="12 13" key="1">
    <citation type="submission" date="2015-07" db="EMBL/GenBank/DDBJ databases">
        <title>Genome sequence of Ornatilinea apprima DSM 23815.</title>
        <authorList>
            <person name="Hemp J."/>
            <person name="Ward L.M."/>
            <person name="Pace L.A."/>
            <person name="Fischer W.W."/>
        </authorList>
    </citation>
    <scope>NUCLEOTIDE SEQUENCE [LARGE SCALE GENOMIC DNA]</scope>
    <source>
        <strain evidence="12 13">P3M-1</strain>
    </source>
</reference>
<dbReference type="EMBL" id="LGCL01000027">
    <property type="protein sequence ID" value="KPL75543.1"/>
    <property type="molecule type" value="Genomic_DNA"/>
</dbReference>
<name>A0A0P6X349_9CHLR</name>
<gene>
    <name evidence="12" type="ORF">ADN00_12945</name>
</gene>
<keyword evidence="6 9" id="KW-0238">DNA-binding</keyword>
<keyword evidence="7" id="KW-0233">DNA recombination</keyword>
<comment type="caution">
    <text evidence="12">The sequence shown here is derived from an EMBL/GenBank/DDBJ whole genome shotgun (WGS) entry which is preliminary data.</text>
</comment>